<feature type="coiled-coil region" evidence="1">
    <location>
        <begin position="202"/>
        <end position="234"/>
    </location>
</feature>
<dbReference type="AlphaFoldDB" id="A0AAE6M7B9"/>
<organism evidence="3 4">
    <name type="scientific">Treponema phagedenis</name>
    <dbReference type="NCBI Taxonomy" id="162"/>
    <lineage>
        <taxon>Bacteria</taxon>
        <taxon>Pseudomonadati</taxon>
        <taxon>Spirochaetota</taxon>
        <taxon>Spirochaetia</taxon>
        <taxon>Spirochaetales</taxon>
        <taxon>Treponemataceae</taxon>
        <taxon>Treponema</taxon>
    </lineage>
</organism>
<keyword evidence="1" id="KW-0175">Coiled coil</keyword>
<name>A0AAE6M7B9_TREPH</name>
<dbReference type="RefSeq" id="WP_148884467.1">
    <property type="nucleotide sequence ID" value="NZ_CP042817.1"/>
</dbReference>
<protein>
    <recommendedName>
        <fullName evidence="5">Lipoprotein</fullName>
    </recommendedName>
</protein>
<proteinExistence type="predicted"/>
<dbReference type="Proteomes" id="UP000323594">
    <property type="component" value="Chromosome"/>
</dbReference>
<accession>A0AAE6M7B9</accession>
<gene>
    <name evidence="3" type="ORF">FUT82_04715</name>
</gene>
<evidence type="ECO:0000313" key="4">
    <source>
        <dbReference type="Proteomes" id="UP000323594"/>
    </source>
</evidence>
<evidence type="ECO:0008006" key="5">
    <source>
        <dbReference type="Google" id="ProtNLM"/>
    </source>
</evidence>
<feature type="region of interest" description="Disordered" evidence="2">
    <location>
        <begin position="28"/>
        <end position="55"/>
    </location>
</feature>
<evidence type="ECO:0000256" key="1">
    <source>
        <dbReference type="SAM" id="Coils"/>
    </source>
</evidence>
<reference evidence="3 4" key="1">
    <citation type="submission" date="2019-08" db="EMBL/GenBank/DDBJ databases">
        <authorList>
            <person name="Kuhnert P."/>
        </authorList>
    </citation>
    <scope>NUCLEOTIDE SEQUENCE [LARGE SCALE GENOMIC DNA]</scope>
    <source>
        <strain evidence="3 4">B36.5</strain>
    </source>
</reference>
<sequence>MKRKIIFLIGLLAFGALIISCDTDGSKKAEKERVEKEKEQQQQQQKKEEQQKKEQQEKQDLLDMLIVTGGSKNAMLDGDYFTPEGKRIRFSSPDSTNIAWCSVGYAEYTVDGNTITFDFSRQIKACENINMENYLKALQLLEQKKIEFYEKELNKEGLTDKRKKEMQKDLNDAKQNKEYFSSLDGAVKHVRAQEKESLDYFKKRLEKETNETEKQALQKRIDEITAKLAQTDEQLKADFSKEMEEGSQQSKRLAAALKTVNPVTGTLSADKQTITIKKMVTDVKEDGAPVYVENAVFTKK</sequence>
<evidence type="ECO:0000313" key="3">
    <source>
        <dbReference type="EMBL" id="QEJ97364.1"/>
    </source>
</evidence>
<dbReference type="EMBL" id="CP042817">
    <property type="protein sequence ID" value="QEJ97364.1"/>
    <property type="molecule type" value="Genomic_DNA"/>
</dbReference>
<dbReference type="PROSITE" id="PS51257">
    <property type="entry name" value="PROKAR_LIPOPROTEIN"/>
    <property type="match status" value="1"/>
</dbReference>
<evidence type="ECO:0000256" key="2">
    <source>
        <dbReference type="SAM" id="MobiDB-lite"/>
    </source>
</evidence>